<sequence>MTYASWMPRYRVMTDTPGKLDLFVVTMIDGRRAALQPIDEYDAALAKARAFVSDHKCQVKVLPMTGPEVRNLLGIRPPDKPEPIDPALRRQMLDRLRRIARDSDDDARRDAFDLLNDMGAMQP</sequence>
<dbReference type="Proteomes" id="UP000464468">
    <property type="component" value="Chromosome"/>
</dbReference>
<evidence type="ECO:0000313" key="1">
    <source>
        <dbReference type="EMBL" id="QHL91163.1"/>
    </source>
</evidence>
<dbReference type="RefSeq" id="WP_160593093.1">
    <property type="nucleotide sequence ID" value="NZ_CP047895.1"/>
</dbReference>
<evidence type="ECO:0000313" key="2">
    <source>
        <dbReference type="Proteomes" id="UP000464468"/>
    </source>
</evidence>
<dbReference type="KEGG" id="schy:GVO57_10470"/>
<accession>A0A7Z2NWK3</accession>
<proteinExistence type="predicted"/>
<name>A0A7Z2NWK3_9SPHN</name>
<gene>
    <name evidence="1" type="ORF">GVO57_10470</name>
</gene>
<keyword evidence="2" id="KW-1185">Reference proteome</keyword>
<dbReference type="AlphaFoldDB" id="A0A7Z2NWK3"/>
<reference evidence="1 2" key="1">
    <citation type="submission" date="2020-01" db="EMBL/GenBank/DDBJ databases">
        <title>Sphingomonas sp. C33 whole genome sequece.</title>
        <authorList>
            <person name="Park C."/>
        </authorList>
    </citation>
    <scope>NUCLEOTIDE SEQUENCE [LARGE SCALE GENOMIC DNA]</scope>
    <source>
        <strain evidence="1 2">C33</strain>
    </source>
</reference>
<dbReference type="EMBL" id="CP047895">
    <property type="protein sequence ID" value="QHL91163.1"/>
    <property type="molecule type" value="Genomic_DNA"/>
</dbReference>
<protein>
    <submittedName>
        <fullName evidence="1">Uncharacterized protein</fullName>
    </submittedName>
</protein>
<organism evidence="1 2">
    <name type="scientific">Sphingomonas changnyeongensis</name>
    <dbReference type="NCBI Taxonomy" id="2698679"/>
    <lineage>
        <taxon>Bacteria</taxon>
        <taxon>Pseudomonadati</taxon>
        <taxon>Pseudomonadota</taxon>
        <taxon>Alphaproteobacteria</taxon>
        <taxon>Sphingomonadales</taxon>
        <taxon>Sphingomonadaceae</taxon>
        <taxon>Sphingomonas</taxon>
    </lineage>
</organism>